<keyword evidence="4 5" id="KW-0472">Membrane</keyword>
<evidence type="ECO:0000256" key="5">
    <source>
        <dbReference type="SAM" id="Phobius"/>
    </source>
</evidence>
<protein>
    <submittedName>
        <fullName evidence="7">ABC transporter permease</fullName>
    </submittedName>
</protein>
<organism evidence="7 8">
    <name type="scientific">Paenibacillus montaniterrae</name>
    <dbReference type="NCBI Taxonomy" id="429341"/>
    <lineage>
        <taxon>Bacteria</taxon>
        <taxon>Bacillati</taxon>
        <taxon>Bacillota</taxon>
        <taxon>Bacilli</taxon>
        <taxon>Bacillales</taxon>
        <taxon>Paenibacillaceae</taxon>
        <taxon>Paenibacillus</taxon>
    </lineage>
</organism>
<evidence type="ECO:0000313" key="7">
    <source>
        <dbReference type="EMBL" id="GIP17547.1"/>
    </source>
</evidence>
<dbReference type="EMBL" id="BOSE01000006">
    <property type="protein sequence ID" value="GIP17547.1"/>
    <property type="molecule type" value="Genomic_DNA"/>
</dbReference>
<feature type="transmembrane region" description="Helical" evidence="5">
    <location>
        <begin position="287"/>
        <end position="308"/>
    </location>
</feature>
<feature type="transmembrane region" description="Helical" evidence="5">
    <location>
        <begin position="259"/>
        <end position="280"/>
    </location>
</feature>
<evidence type="ECO:0000256" key="4">
    <source>
        <dbReference type="ARBA" id="ARBA00023136"/>
    </source>
</evidence>
<dbReference type="Pfam" id="PF12698">
    <property type="entry name" value="ABC2_membrane_3"/>
    <property type="match status" value="1"/>
</dbReference>
<evidence type="ECO:0000256" key="3">
    <source>
        <dbReference type="ARBA" id="ARBA00022989"/>
    </source>
</evidence>
<dbReference type="InterPro" id="IPR013525">
    <property type="entry name" value="ABC2_TM"/>
</dbReference>
<comment type="caution">
    <text evidence="7">The sequence shown here is derived from an EMBL/GenBank/DDBJ whole genome shotgun (WGS) entry which is preliminary data.</text>
</comment>
<feature type="transmembrane region" description="Helical" evidence="5">
    <location>
        <begin position="217"/>
        <end position="239"/>
    </location>
</feature>
<feature type="domain" description="ABC-2 type transporter transmembrane" evidence="6">
    <location>
        <begin position="100"/>
        <end position="306"/>
    </location>
</feature>
<feature type="transmembrane region" description="Helical" evidence="5">
    <location>
        <begin position="12"/>
        <end position="30"/>
    </location>
</feature>
<sequence>MRLLATECRRVLRSLPYLIFIAALLLMYVTNYRADGLEKLQKPSPNQASYGMKEVELPEVIMPVAIQMLQMEFANNSYTAYPYGFYKTVVLSEAKQREMAEHLALLTEASPSLSYEQFKQTMEQVDQLIGGGSQYGESFLVSNFGQVPKSYEDAQRDYAAIIEQDHISGAYARIFADYIGIIAGLLPAFITAALALRDRKDGLYENLYPRSIRSWRFIASRYAAIAAMVMLPILLLSGYETYAIASSYPEQMIDYFAFFKYSLGWLLPTVLVVAAASLLITEWSGTAIAVALQFAWWFMTLMVGIPFIDGGKPGLLYMPRHNALGNTELFAAGLEDFIWNRLLYAALSLVLVAVTVVIYEKKRRGMRSGRDWLAQRLAHRRS</sequence>
<name>A0A919YQQ2_9BACL</name>
<evidence type="ECO:0000259" key="6">
    <source>
        <dbReference type="Pfam" id="PF12698"/>
    </source>
</evidence>
<dbReference type="GO" id="GO:0016020">
    <property type="term" value="C:membrane"/>
    <property type="evidence" value="ECO:0007669"/>
    <property type="project" value="UniProtKB-SubCell"/>
</dbReference>
<proteinExistence type="predicted"/>
<keyword evidence="3 5" id="KW-1133">Transmembrane helix</keyword>
<keyword evidence="2 5" id="KW-0812">Transmembrane</keyword>
<dbReference type="AlphaFoldDB" id="A0A919YQQ2"/>
<keyword evidence="8" id="KW-1185">Reference proteome</keyword>
<dbReference type="GO" id="GO:0140359">
    <property type="term" value="F:ABC-type transporter activity"/>
    <property type="evidence" value="ECO:0007669"/>
    <property type="project" value="InterPro"/>
</dbReference>
<reference evidence="7" key="1">
    <citation type="submission" date="2021-03" db="EMBL/GenBank/DDBJ databases">
        <title>Antimicrobial resistance genes in bacteria isolated from Japanese honey, and their potential for conferring macrolide and lincosamide resistance in the American foulbrood pathogen Paenibacillus larvae.</title>
        <authorList>
            <person name="Okamoto M."/>
            <person name="Kumagai M."/>
            <person name="Kanamori H."/>
            <person name="Takamatsu D."/>
        </authorList>
    </citation>
    <scope>NUCLEOTIDE SEQUENCE</scope>
    <source>
        <strain evidence="7">J40TS1</strain>
    </source>
</reference>
<accession>A0A919YQQ2</accession>
<feature type="transmembrane region" description="Helical" evidence="5">
    <location>
        <begin position="178"/>
        <end position="196"/>
    </location>
</feature>
<feature type="transmembrane region" description="Helical" evidence="5">
    <location>
        <begin position="342"/>
        <end position="359"/>
    </location>
</feature>
<dbReference type="RefSeq" id="WP_213516991.1">
    <property type="nucleotide sequence ID" value="NZ_BOSE01000006.1"/>
</dbReference>
<gene>
    <name evidence="7" type="ORF">J40TS1_31890</name>
</gene>
<evidence type="ECO:0000256" key="1">
    <source>
        <dbReference type="ARBA" id="ARBA00004141"/>
    </source>
</evidence>
<evidence type="ECO:0000256" key="2">
    <source>
        <dbReference type="ARBA" id="ARBA00022692"/>
    </source>
</evidence>
<comment type="subcellular location">
    <subcellularLocation>
        <location evidence="1">Membrane</location>
        <topology evidence="1">Multi-pass membrane protein</topology>
    </subcellularLocation>
</comment>
<dbReference type="Proteomes" id="UP000683139">
    <property type="component" value="Unassembled WGS sequence"/>
</dbReference>
<evidence type="ECO:0000313" key="8">
    <source>
        <dbReference type="Proteomes" id="UP000683139"/>
    </source>
</evidence>